<proteinExistence type="inferred from homology"/>
<feature type="domain" description="Polysaccharide lyase family 8 C-terminal" evidence="7">
    <location>
        <begin position="684"/>
        <end position="752"/>
    </location>
</feature>
<keyword evidence="3 9" id="KW-0456">Lyase</keyword>
<dbReference type="InterPro" id="IPR012970">
    <property type="entry name" value="Lyase_8_alpha_N"/>
</dbReference>
<comment type="similarity">
    <text evidence="1">Belongs to the polysaccharide lyase 8 family.</text>
</comment>
<dbReference type="GO" id="GO:0005975">
    <property type="term" value="P:carbohydrate metabolic process"/>
    <property type="evidence" value="ECO:0007669"/>
    <property type="project" value="InterPro"/>
</dbReference>
<evidence type="ECO:0000259" key="6">
    <source>
        <dbReference type="Pfam" id="PF02278"/>
    </source>
</evidence>
<accession>A0A9P5Y9H5</accession>
<dbReference type="PANTHER" id="PTHR38481">
    <property type="entry name" value="HYALURONATE LYASE"/>
    <property type="match status" value="1"/>
</dbReference>
<dbReference type="EMBL" id="MU150253">
    <property type="protein sequence ID" value="KAF9464592.1"/>
    <property type="molecule type" value="Genomic_DNA"/>
</dbReference>
<dbReference type="GO" id="GO:0030246">
    <property type="term" value="F:carbohydrate binding"/>
    <property type="evidence" value="ECO:0007669"/>
    <property type="project" value="InterPro"/>
</dbReference>
<protein>
    <submittedName>
        <fullName evidence="9">Polysaccharide lyase family 8 protein</fullName>
    </submittedName>
</protein>
<dbReference type="Gene3D" id="1.50.10.100">
    <property type="entry name" value="Chondroitin AC/alginate lyase"/>
    <property type="match status" value="1"/>
</dbReference>
<evidence type="ECO:0000256" key="2">
    <source>
        <dbReference type="ARBA" id="ARBA00022729"/>
    </source>
</evidence>
<keyword evidence="10" id="KW-1185">Reference proteome</keyword>
<reference evidence="9" key="1">
    <citation type="submission" date="2020-11" db="EMBL/GenBank/DDBJ databases">
        <authorList>
            <consortium name="DOE Joint Genome Institute"/>
            <person name="Ahrendt S."/>
            <person name="Riley R."/>
            <person name="Andreopoulos W."/>
            <person name="Labutti K."/>
            <person name="Pangilinan J."/>
            <person name="Ruiz-Duenas F.J."/>
            <person name="Barrasa J.M."/>
            <person name="Sanchez-Garcia M."/>
            <person name="Camarero S."/>
            <person name="Miyauchi S."/>
            <person name="Serrano A."/>
            <person name="Linde D."/>
            <person name="Babiker R."/>
            <person name="Drula E."/>
            <person name="Ayuso-Fernandez I."/>
            <person name="Pacheco R."/>
            <person name="Padilla G."/>
            <person name="Ferreira P."/>
            <person name="Barriuso J."/>
            <person name="Kellner H."/>
            <person name="Castanera R."/>
            <person name="Alfaro M."/>
            <person name="Ramirez L."/>
            <person name="Pisabarro A.G."/>
            <person name="Kuo A."/>
            <person name="Tritt A."/>
            <person name="Lipzen A."/>
            <person name="He G."/>
            <person name="Yan M."/>
            <person name="Ng V."/>
            <person name="Cullen D."/>
            <person name="Martin F."/>
            <person name="Rosso M.-N."/>
            <person name="Henrissat B."/>
            <person name="Hibbett D."/>
            <person name="Martinez A.T."/>
            <person name="Grigoriev I.V."/>
        </authorList>
    </citation>
    <scope>NUCLEOTIDE SEQUENCE</scope>
    <source>
        <strain evidence="9">CBS 247.69</strain>
    </source>
</reference>
<comment type="caution">
    <text evidence="9">The sequence shown here is derived from an EMBL/GenBank/DDBJ whole genome shotgun (WGS) entry which is preliminary data.</text>
</comment>
<keyword evidence="2 5" id="KW-0732">Signal</keyword>
<evidence type="ECO:0000259" key="8">
    <source>
        <dbReference type="Pfam" id="PF08124"/>
    </source>
</evidence>
<evidence type="ECO:0000313" key="10">
    <source>
        <dbReference type="Proteomes" id="UP000807353"/>
    </source>
</evidence>
<evidence type="ECO:0000256" key="5">
    <source>
        <dbReference type="SAM" id="SignalP"/>
    </source>
</evidence>
<evidence type="ECO:0000256" key="3">
    <source>
        <dbReference type="ARBA" id="ARBA00023239"/>
    </source>
</evidence>
<dbReference type="InterPro" id="IPR011071">
    <property type="entry name" value="Lyase_8-like_C"/>
</dbReference>
<feature type="domain" description="Polysaccharide lyase 8 N-terminal alpha-helical" evidence="8">
    <location>
        <begin position="196"/>
        <end position="337"/>
    </location>
</feature>
<dbReference type="SUPFAM" id="SSF49863">
    <property type="entry name" value="Hyaluronate lyase-like, C-terminal domain"/>
    <property type="match status" value="1"/>
</dbReference>
<dbReference type="InterPro" id="IPR011013">
    <property type="entry name" value="Gal_mutarotase_sf_dom"/>
</dbReference>
<dbReference type="GO" id="GO:0005576">
    <property type="term" value="C:extracellular region"/>
    <property type="evidence" value="ECO:0007669"/>
    <property type="project" value="InterPro"/>
</dbReference>
<sequence>MKGSLLTLLFYTHILFSQSYGSHINARHGKLAARHSFKLVHTGPSRLGHLKGSPSHTIPPGTPPHKRAGSIDIVRERRISAIVDEAYRPGDDIGAWLTTIDSNGKWPDSEVDYTTGCEARRANWPAQEHWHRIVAMAAAWHGGFKGGEQYTKSEPLRVKTSLAMDYWFGRDFTNVECLGGGGTDACPCSNPNNYLWNTNWFSNVLLIPDLAGRTCVLLKDTLTTSQRNSCIRMTQRSYEYRVDWMTGANALDVCRIGMDQALLTSNTTLLEDAYRRSHLEVKIMDGVKADGIRADGAFGQHDGMLYNGNYGKDYAGDILGIEIEAAGTEYAANSDSQNAFGTLFEGNRWMIFRNAVTGILHWDFSALGRFISFPVIDDQATGSIKINVTAVGELGRQWKSYPLIDFEKSLNKPTSHANAGNLQGSRMFYTNDYFVYRGPNYVSTVKMWSSRSRHTECTNSQNPLGFHLSDGVQYTYLQGDEYEDIAAAWDWNMIPGITTDYGNTPLTCENTKLLGLEDFVGGASNGQVGIAAMRYTNPVTKALKWQKAWFFLDNNVQHVMISGLSSTSQAPVYSVLDQRRRRGPVLVNGVERQTSNIQGARTLWHGGVGYKFDKAGLPLSVQVGQKTGDWSKIGTSTQPPTTVDLFAAWIPHQDLTSPVSYTIFPGTTANNFNNKQSQLKLRTVQNDTHISAIIDEANETLMMVFWDVSGGSVTLGANDKITVTASGNAAVIYRRKTGDVTVSDPSQSLTSLRLTVTRENGGTKSLDFALPTGGLAGSSITKNVQR</sequence>
<name>A0A9P5Y9H5_9AGAR</name>
<dbReference type="Gene3D" id="2.70.98.10">
    <property type="match status" value="1"/>
</dbReference>
<dbReference type="InterPro" id="IPR008929">
    <property type="entry name" value="Chondroitin_lyas"/>
</dbReference>
<dbReference type="AlphaFoldDB" id="A0A9P5Y9H5"/>
<dbReference type="InterPro" id="IPR014718">
    <property type="entry name" value="GH-type_carb-bd"/>
</dbReference>
<feature type="signal peptide" evidence="5">
    <location>
        <begin position="1"/>
        <end position="21"/>
    </location>
</feature>
<dbReference type="Pfam" id="PF02884">
    <property type="entry name" value="Lyase_8_C"/>
    <property type="match status" value="1"/>
</dbReference>
<evidence type="ECO:0000256" key="1">
    <source>
        <dbReference type="ARBA" id="ARBA00006699"/>
    </source>
</evidence>
<dbReference type="OrthoDB" id="5980780at2759"/>
<dbReference type="SUPFAM" id="SSF48230">
    <property type="entry name" value="Chondroitin AC/alginate lyase"/>
    <property type="match status" value="1"/>
</dbReference>
<dbReference type="InterPro" id="IPR003159">
    <property type="entry name" value="Lyase_8_central_dom"/>
</dbReference>
<organism evidence="9 10">
    <name type="scientific">Collybia nuda</name>
    <dbReference type="NCBI Taxonomy" id="64659"/>
    <lineage>
        <taxon>Eukaryota</taxon>
        <taxon>Fungi</taxon>
        <taxon>Dikarya</taxon>
        <taxon>Basidiomycota</taxon>
        <taxon>Agaricomycotina</taxon>
        <taxon>Agaricomycetes</taxon>
        <taxon>Agaricomycetidae</taxon>
        <taxon>Agaricales</taxon>
        <taxon>Tricholomatineae</taxon>
        <taxon>Clitocybaceae</taxon>
        <taxon>Collybia</taxon>
    </lineage>
</organism>
<feature type="domain" description="Polysaccharide lyase family 8 central" evidence="6">
    <location>
        <begin position="426"/>
        <end position="667"/>
    </location>
</feature>
<gene>
    <name evidence="9" type="ORF">BDZ94DRAFT_477475</name>
</gene>
<feature type="region of interest" description="Disordered" evidence="4">
    <location>
        <begin position="48"/>
        <end position="68"/>
    </location>
</feature>
<evidence type="ECO:0000259" key="7">
    <source>
        <dbReference type="Pfam" id="PF02884"/>
    </source>
</evidence>
<feature type="chain" id="PRO_5040354814" evidence="5">
    <location>
        <begin position="22"/>
        <end position="786"/>
    </location>
</feature>
<dbReference type="PANTHER" id="PTHR38481:SF1">
    <property type="entry name" value="HYALURONATE LYASE"/>
    <property type="match status" value="1"/>
</dbReference>
<evidence type="ECO:0000256" key="4">
    <source>
        <dbReference type="SAM" id="MobiDB-lite"/>
    </source>
</evidence>
<dbReference type="GO" id="GO:0016837">
    <property type="term" value="F:carbon-oxygen lyase activity, acting on polysaccharides"/>
    <property type="evidence" value="ECO:0007669"/>
    <property type="project" value="UniProtKB-ARBA"/>
</dbReference>
<dbReference type="InterPro" id="IPR004103">
    <property type="entry name" value="Lyase_8_C"/>
</dbReference>
<dbReference type="Gene3D" id="2.60.220.10">
    <property type="entry name" value="Polysaccharide lyase family 8-like, C-terminal"/>
    <property type="match status" value="1"/>
</dbReference>
<dbReference type="Pfam" id="PF02278">
    <property type="entry name" value="Lyase_8"/>
    <property type="match status" value="1"/>
</dbReference>
<evidence type="ECO:0000313" key="9">
    <source>
        <dbReference type="EMBL" id="KAF9464592.1"/>
    </source>
</evidence>
<dbReference type="Pfam" id="PF08124">
    <property type="entry name" value="Lyase_8_N"/>
    <property type="match status" value="1"/>
</dbReference>
<dbReference type="Proteomes" id="UP000807353">
    <property type="component" value="Unassembled WGS sequence"/>
</dbReference>
<dbReference type="SUPFAM" id="SSF74650">
    <property type="entry name" value="Galactose mutarotase-like"/>
    <property type="match status" value="1"/>
</dbReference>
<dbReference type="InterPro" id="IPR038970">
    <property type="entry name" value="Lyase_8"/>
</dbReference>